<keyword evidence="2" id="KW-1185">Reference proteome</keyword>
<sequence>METKMLRWTAGVMRLYQVHNDSIRQSFGVTPIFEKMREARLRWYGHALRANNDTVRMNGLNLMCTSTSLQVGYSNMPIAENVALMAERNTDPEMIDAIVKKLPDELSQVSVKALENIFMSNPIFIPATLSSFSISSTSARAGRDENNIVGEAKVADPFTVDEVAFIVPIEMRTISSAKRRLLIRLPSTR</sequence>
<dbReference type="EMBL" id="UZAH01002589">
    <property type="protein sequence ID" value="VDO22513.1"/>
    <property type="molecule type" value="Genomic_DNA"/>
</dbReference>
<dbReference type="OrthoDB" id="6624637at2759"/>
<name>A0A183F743_HELPZ</name>
<reference evidence="1 2" key="1">
    <citation type="submission" date="2018-11" db="EMBL/GenBank/DDBJ databases">
        <authorList>
            <consortium name="Pathogen Informatics"/>
        </authorList>
    </citation>
    <scope>NUCLEOTIDE SEQUENCE [LARGE SCALE GENOMIC DNA]</scope>
</reference>
<accession>A0A183F743</accession>
<dbReference type="AlphaFoldDB" id="A0A183F743"/>
<evidence type="ECO:0000313" key="2">
    <source>
        <dbReference type="Proteomes" id="UP000050761"/>
    </source>
</evidence>
<protein>
    <submittedName>
        <fullName evidence="3">Reverse transcriptase</fullName>
    </submittedName>
</protein>
<gene>
    <name evidence="1" type="ORF">HPBE_LOCUS1986</name>
</gene>
<organism evidence="2 3">
    <name type="scientific">Heligmosomoides polygyrus</name>
    <name type="common">Parasitic roundworm</name>
    <dbReference type="NCBI Taxonomy" id="6339"/>
    <lineage>
        <taxon>Eukaryota</taxon>
        <taxon>Metazoa</taxon>
        <taxon>Ecdysozoa</taxon>
        <taxon>Nematoda</taxon>
        <taxon>Chromadorea</taxon>
        <taxon>Rhabditida</taxon>
        <taxon>Rhabditina</taxon>
        <taxon>Rhabditomorpha</taxon>
        <taxon>Strongyloidea</taxon>
        <taxon>Heligmosomidae</taxon>
        <taxon>Heligmosomoides</taxon>
    </lineage>
</organism>
<evidence type="ECO:0000313" key="1">
    <source>
        <dbReference type="EMBL" id="VDO22513.1"/>
    </source>
</evidence>
<dbReference type="Proteomes" id="UP000050761">
    <property type="component" value="Unassembled WGS sequence"/>
</dbReference>
<accession>A0A3P7UPP0</accession>
<proteinExistence type="predicted"/>
<dbReference type="WBParaSite" id="HPBE_0000198501-mRNA-1">
    <property type="protein sequence ID" value="HPBE_0000198501-mRNA-1"/>
    <property type="gene ID" value="HPBE_0000198501"/>
</dbReference>
<evidence type="ECO:0000313" key="3">
    <source>
        <dbReference type="WBParaSite" id="HPBE_0000198501-mRNA-1"/>
    </source>
</evidence>
<reference evidence="3" key="2">
    <citation type="submission" date="2019-09" db="UniProtKB">
        <authorList>
            <consortium name="WormBaseParasite"/>
        </authorList>
    </citation>
    <scope>IDENTIFICATION</scope>
</reference>